<feature type="domain" description="Fumarate lyase N-terminal" evidence="3">
    <location>
        <begin position="7"/>
        <end position="299"/>
    </location>
</feature>
<comment type="caution">
    <text evidence="5">The sequence shown here is derived from an EMBL/GenBank/DDBJ whole genome shotgun (WGS) entry which is preliminary data.</text>
</comment>
<proteinExistence type="inferred from homology"/>
<protein>
    <recommendedName>
        <fullName evidence="1 2">Argininosuccinate lyase</fullName>
        <shortName evidence="1">ASAL</shortName>
        <ecNumber evidence="1 2">4.3.2.1</ecNumber>
    </recommendedName>
    <alternativeName>
        <fullName evidence="1">Arginosuccinase</fullName>
    </alternativeName>
</protein>
<dbReference type="InterPro" id="IPR022761">
    <property type="entry name" value="Fumarate_lyase_N"/>
</dbReference>
<dbReference type="GO" id="GO:0042450">
    <property type="term" value="P:L-arginine biosynthetic process via ornithine"/>
    <property type="evidence" value="ECO:0007669"/>
    <property type="project" value="UniProtKB-UniRule"/>
</dbReference>
<sequence>MKDILRGRLKEEEDKLFKQYTVSLDVDRWLFTADIYLDLAHVTMLGECGIIGKEDAKKILSGLLEIKRDGIKKEELEIYEDVHVAIESRLKEKIGKVGGKMHTARSRNDEVATCLRFKLRDELLETTNSLIKLREEIINFSERNFGVIIPGYTHLQHAQPVLLSHHIMAHHDAFKRDFDRLLDSYKRVNVSPLGSAAFAGTGFKIDRKRTAYLLGFDDLIENSMDAVSARDFILEALSALSILMIDVSRMAEELILWSTSEFNFIEIKDSFASTSSIMPQKKNPDALELMRARSGSLIGYLTAAFSICKSLPFSYNLDNQEVSIHIFRSVEIVKMTLNLLNRILNTLRVNEREMEKRAKEGFTVATELADTIVRETGIPFRTAHSIVGELAREGGDGDQSQILEKLDEISSEKIGKRLSKIGLSEETVKSALDLRENIKRRDNLGGTSYLEVKRMIEVRKEELKKDEEKIGEMTNKLERRLRGLLEICKSLHQ</sequence>
<comment type="subcellular location">
    <subcellularLocation>
        <location evidence="1">Cytoplasm</location>
    </subcellularLocation>
</comment>
<dbReference type="InterPro" id="IPR008948">
    <property type="entry name" value="L-Aspartase-like"/>
</dbReference>
<dbReference type="AlphaFoldDB" id="A0A520KUX0"/>
<dbReference type="HAMAP" id="MF_00006">
    <property type="entry name" value="Arg_succ_lyase"/>
    <property type="match status" value="1"/>
</dbReference>
<reference evidence="5 6" key="1">
    <citation type="journal article" date="2019" name="Nat. Microbiol.">
        <title>Wide diversity of methane and short-chain alkane metabolisms in uncultured archaea.</title>
        <authorList>
            <person name="Borrel G."/>
            <person name="Adam P.S."/>
            <person name="McKay L.J."/>
            <person name="Chen L.X."/>
            <person name="Sierra-Garcia I.N."/>
            <person name="Sieber C.M."/>
            <person name="Letourneur Q."/>
            <person name="Ghozlane A."/>
            <person name="Andersen G.L."/>
            <person name="Li W.J."/>
            <person name="Hallam S.J."/>
            <person name="Muyzer G."/>
            <person name="de Oliveira V.M."/>
            <person name="Inskeep W.P."/>
            <person name="Banfield J.F."/>
            <person name="Gribaldo S."/>
        </authorList>
    </citation>
    <scope>NUCLEOTIDE SEQUENCE [LARGE SCALE GENOMIC DNA]</scope>
    <source>
        <strain evidence="5">NM1b</strain>
    </source>
</reference>
<comment type="similarity">
    <text evidence="1">Belongs to the lyase 1 family. Argininosuccinate lyase subfamily.</text>
</comment>
<dbReference type="InterPro" id="IPR029419">
    <property type="entry name" value="Arg_succ_lyase_C"/>
</dbReference>
<dbReference type="FunFam" id="1.20.200.10:FF:000015">
    <property type="entry name" value="argininosuccinate lyase isoform X2"/>
    <property type="match status" value="1"/>
</dbReference>
<keyword evidence="1" id="KW-0028">Amino-acid biosynthesis</keyword>
<keyword evidence="1" id="KW-0963">Cytoplasm</keyword>
<dbReference type="Proteomes" id="UP000320766">
    <property type="component" value="Unassembled WGS sequence"/>
</dbReference>
<comment type="pathway">
    <text evidence="1">Amino-acid biosynthesis; L-arginine biosynthesis; L-arginine from L-ornithine and carbamoyl phosphate: step 3/3.</text>
</comment>
<dbReference type="PRINTS" id="PR00145">
    <property type="entry name" value="ARGSUCLYASE"/>
</dbReference>
<dbReference type="Gene3D" id="1.10.275.10">
    <property type="entry name" value="Fumarase/aspartase (N-terminal domain)"/>
    <property type="match status" value="1"/>
</dbReference>
<dbReference type="SUPFAM" id="SSF48557">
    <property type="entry name" value="L-aspartase-like"/>
    <property type="match status" value="1"/>
</dbReference>
<dbReference type="PANTHER" id="PTHR43814:SF1">
    <property type="entry name" value="ARGININOSUCCINATE LYASE"/>
    <property type="match status" value="1"/>
</dbReference>
<keyword evidence="1 5" id="KW-0456">Lyase</keyword>
<gene>
    <name evidence="1 5" type="primary">argH</name>
    <name evidence="5" type="ORF">EF807_07675</name>
</gene>
<evidence type="ECO:0000313" key="5">
    <source>
        <dbReference type="EMBL" id="RZN67327.1"/>
    </source>
</evidence>
<dbReference type="NCBIfam" id="TIGR00838">
    <property type="entry name" value="argH"/>
    <property type="match status" value="1"/>
</dbReference>
<dbReference type="InterPro" id="IPR000362">
    <property type="entry name" value="Fumarate_lyase_fam"/>
</dbReference>
<dbReference type="InterPro" id="IPR009049">
    <property type="entry name" value="Argininosuccinate_lyase"/>
</dbReference>
<dbReference type="InterPro" id="IPR024083">
    <property type="entry name" value="Fumarase/histidase_N"/>
</dbReference>
<accession>A0A520KUX0</accession>
<feature type="domain" description="Argininosuccinate lyase C-terminal" evidence="4">
    <location>
        <begin position="362"/>
        <end position="438"/>
    </location>
</feature>
<dbReference type="UniPathway" id="UPA00068">
    <property type="reaction ID" value="UER00114"/>
</dbReference>
<dbReference type="Pfam" id="PF00206">
    <property type="entry name" value="Lyase_1"/>
    <property type="match status" value="1"/>
</dbReference>
<dbReference type="Pfam" id="PF14698">
    <property type="entry name" value="ASL_C2"/>
    <property type="match status" value="1"/>
</dbReference>
<dbReference type="Gene3D" id="1.20.200.10">
    <property type="entry name" value="Fumarase/aspartase (Central domain)"/>
    <property type="match status" value="1"/>
</dbReference>
<evidence type="ECO:0000256" key="1">
    <source>
        <dbReference type="HAMAP-Rule" id="MF_00006"/>
    </source>
</evidence>
<dbReference type="CDD" id="cd01359">
    <property type="entry name" value="Argininosuccinate_lyase"/>
    <property type="match status" value="1"/>
</dbReference>
<organism evidence="5 6">
    <name type="scientific">Candidatus Methanolliviera hydrocarbonicum</name>
    <dbReference type="NCBI Taxonomy" id="2491085"/>
    <lineage>
        <taxon>Archaea</taxon>
        <taxon>Methanobacteriati</taxon>
        <taxon>Methanobacteriota</taxon>
        <taxon>Candidatus Methanoliparia</taxon>
        <taxon>Candidatus Methanoliparales</taxon>
        <taxon>Candidatus Methanollivieraceae</taxon>
        <taxon>Candidatus Methanolliviera</taxon>
    </lineage>
</organism>
<dbReference type="Gene3D" id="1.10.40.30">
    <property type="entry name" value="Fumarase/aspartase (C-terminal domain)"/>
    <property type="match status" value="1"/>
</dbReference>
<dbReference type="PRINTS" id="PR00149">
    <property type="entry name" value="FUMRATELYASE"/>
</dbReference>
<keyword evidence="1" id="KW-0055">Arginine biosynthesis</keyword>
<comment type="catalytic activity">
    <reaction evidence="1">
        <text>2-(N(omega)-L-arginino)succinate = fumarate + L-arginine</text>
        <dbReference type="Rhea" id="RHEA:24020"/>
        <dbReference type="ChEBI" id="CHEBI:29806"/>
        <dbReference type="ChEBI" id="CHEBI:32682"/>
        <dbReference type="ChEBI" id="CHEBI:57472"/>
        <dbReference type="EC" id="4.3.2.1"/>
    </reaction>
</comment>
<evidence type="ECO:0000259" key="3">
    <source>
        <dbReference type="Pfam" id="PF00206"/>
    </source>
</evidence>
<evidence type="ECO:0000313" key="6">
    <source>
        <dbReference type="Proteomes" id="UP000320766"/>
    </source>
</evidence>
<evidence type="ECO:0000256" key="2">
    <source>
        <dbReference type="NCBIfam" id="TIGR00838"/>
    </source>
</evidence>
<dbReference type="GO" id="GO:0005829">
    <property type="term" value="C:cytosol"/>
    <property type="evidence" value="ECO:0007669"/>
    <property type="project" value="TreeGrafter"/>
</dbReference>
<name>A0A520KUX0_9EURY</name>
<dbReference type="PANTHER" id="PTHR43814">
    <property type="entry name" value="ARGININOSUCCINATE LYASE"/>
    <property type="match status" value="1"/>
</dbReference>
<dbReference type="EMBL" id="RXIL01000138">
    <property type="protein sequence ID" value="RZN67327.1"/>
    <property type="molecule type" value="Genomic_DNA"/>
</dbReference>
<dbReference type="EC" id="4.3.2.1" evidence="1 2"/>
<evidence type="ECO:0000259" key="4">
    <source>
        <dbReference type="Pfam" id="PF14698"/>
    </source>
</evidence>
<dbReference type="GO" id="GO:0004056">
    <property type="term" value="F:argininosuccinate lyase activity"/>
    <property type="evidence" value="ECO:0007669"/>
    <property type="project" value="UniProtKB-UniRule"/>
</dbReference>